<dbReference type="Gene3D" id="3.30.460.10">
    <property type="entry name" value="Beta Polymerase, domain 2"/>
    <property type="match status" value="1"/>
</dbReference>
<evidence type="ECO:0000256" key="6">
    <source>
        <dbReference type="ARBA" id="ARBA00022490"/>
    </source>
</evidence>
<keyword evidence="9" id="KW-0460">Magnesium</keyword>
<feature type="compositionally biased region" description="Polar residues" evidence="10">
    <location>
        <begin position="505"/>
        <end position="515"/>
    </location>
</feature>
<evidence type="ECO:0000256" key="9">
    <source>
        <dbReference type="ARBA" id="ARBA00022842"/>
    </source>
</evidence>
<evidence type="ECO:0000256" key="3">
    <source>
        <dbReference type="ARBA" id="ARBA00004496"/>
    </source>
</evidence>
<evidence type="ECO:0000256" key="5">
    <source>
        <dbReference type="ARBA" id="ARBA00012388"/>
    </source>
</evidence>
<feature type="compositionally biased region" description="Low complexity" evidence="10">
    <location>
        <begin position="632"/>
        <end position="650"/>
    </location>
</feature>
<dbReference type="GO" id="GO:0010605">
    <property type="term" value="P:negative regulation of macromolecule metabolic process"/>
    <property type="evidence" value="ECO:0007669"/>
    <property type="project" value="UniProtKB-ARBA"/>
</dbReference>
<feature type="compositionally biased region" description="Low complexity" evidence="10">
    <location>
        <begin position="1"/>
        <end position="17"/>
    </location>
</feature>
<keyword evidence="6" id="KW-0963">Cytoplasm</keyword>
<feature type="compositionally biased region" description="Low complexity" evidence="10">
    <location>
        <begin position="398"/>
        <end position="408"/>
    </location>
</feature>
<dbReference type="Pfam" id="PF22600">
    <property type="entry name" value="MTPAP-like_central"/>
    <property type="match status" value="1"/>
</dbReference>
<sequence length="936" mass="103062">MAVYTQSSHSSQGMHQHLVTSNPPIPRRQASRQRFVTELSQCLVDFVIQLLPTTGELSVKEDVRKLLERLIRTIEPDSRLLSFGSTANGFSLRNSDMDLCCLIDSDERLSAADLVTMLGDLLERETKFRVKTLSHARIPIVKLSLDPSPGLPLGIACDIGFENRLALENTRLLYCYAMIDPTRVRTLVLFLKVWCKRRKINSPYKGTLSSYGYVLLVIYFLVHVKNPPVLPNLQQMPPLRPISHEDTHIGGHNTWFFDDIELLRQRWQSANNESVAQLLIDFFKYFSRDFLYNTGVASIRAGLIKKESKGWQNDHDHSRFKDSREPNRLCIEDPFEIDFNVARCVTKDGLYTIRGEFMRASRILATRPERAIIAIASLCEERVEALVPAASANTTFVPPRLSPLSSLPPQTPYTVSSSPMRPSEVHMPVPDEKSPSQLSATGPTSTDATAGPPTSPPEHMAPKRGKWTSPPPPEAPLADHSSFENRLGLGLALATSSTDAREQTYYASSSNNSEILTDEEHYEADEVRSVQSMSEERTSHAMGSSAASPTSESLPRMSPSSPLAPVPRYVNTGIGVYDNHPGSSRQHILSPSTRGRQWVRVEEGPGPSTGPSIAVASRRIDRYAKSSRLNSPRRSTSGPPRTSSSRNTPPSFLPIALMTPLPPSPLDASPPMNQLPHVLYETDRSKDHIPRSPAIYPTPAMFQQYQLSQRQDLPMTSPGTYDLPHILHAPITNKRRANILEVTKDASTAGSIPSPTATPTSHTHFSLPHSHHPPSHSHSHSTATIVAPTPPPNIVQFVHSALNDVSRSRSRTRSPRLAQFYPGDHPPAVHRSTSMSPFQSISAGSGSPAPSSDSSQYDASTSPLSTSPSSPTHGVEMIRCSHDLPSLIEDSETSLEEPNAVNWEPPIATSAKEKDETVDNVLSTSVHSQSQSANEP</sequence>
<dbReference type="SUPFAM" id="SSF81631">
    <property type="entry name" value="PAP/OAS1 substrate-binding domain"/>
    <property type="match status" value="1"/>
</dbReference>
<gene>
    <name evidence="13" type="ORF">HETIRDRAFT_477537</name>
</gene>
<dbReference type="PANTHER" id="PTHR12271">
    <property type="entry name" value="POLY A POLYMERASE CID PAP -RELATED"/>
    <property type="match status" value="1"/>
</dbReference>
<dbReference type="CDD" id="cd05402">
    <property type="entry name" value="NT_PAP_TUTase"/>
    <property type="match status" value="1"/>
</dbReference>
<dbReference type="Pfam" id="PF03828">
    <property type="entry name" value="PAP_assoc"/>
    <property type="match status" value="1"/>
</dbReference>
<feature type="compositionally biased region" description="Basic residues" evidence="10">
    <location>
        <begin position="769"/>
        <end position="779"/>
    </location>
</feature>
<dbReference type="GeneID" id="20677750"/>
<evidence type="ECO:0000313" key="14">
    <source>
        <dbReference type="Proteomes" id="UP000030671"/>
    </source>
</evidence>
<feature type="region of interest" description="Disordered" evidence="10">
    <location>
        <begin position="1"/>
        <end position="26"/>
    </location>
</feature>
<dbReference type="AlphaFoldDB" id="W4K3I5"/>
<feature type="compositionally biased region" description="Low complexity" evidence="10">
    <location>
        <begin position="746"/>
        <end position="768"/>
    </location>
</feature>
<dbReference type="InParanoid" id="W4K3I5"/>
<comment type="cofactor">
    <cofactor evidence="2">
        <name>Mg(2+)</name>
        <dbReference type="ChEBI" id="CHEBI:18420"/>
    </cofactor>
</comment>
<evidence type="ECO:0000256" key="7">
    <source>
        <dbReference type="ARBA" id="ARBA00022679"/>
    </source>
</evidence>
<evidence type="ECO:0000256" key="8">
    <source>
        <dbReference type="ARBA" id="ARBA00022723"/>
    </source>
</evidence>
<comment type="subcellular location">
    <subcellularLocation>
        <location evidence="3">Cytoplasm</location>
    </subcellularLocation>
</comment>
<feature type="compositionally biased region" description="Polar residues" evidence="10">
    <location>
        <begin position="581"/>
        <end position="595"/>
    </location>
</feature>
<feature type="compositionally biased region" description="Polar residues" evidence="10">
    <location>
        <begin position="920"/>
        <end position="936"/>
    </location>
</feature>
<dbReference type="KEGG" id="hir:HETIRDRAFT_477537"/>
<dbReference type="EMBL" id="KI925460">
    <property type="protein sequence ID" value="ETW79900.1"/>
    <property type="molecule type" value="Genomic_DNA"/>
</dbReference>
<comment type="similarity">
    <text evidence="4">Belongs to the DNA polymerase type-B-like family.</text>
</comment>
<dbReference type="STRING" id="747525.W4K3I5"/>
<feature type="compositionally biased region" description="Polar residues" evidence="10">
    <location>
        <begin position="541"/>
        <end position="561"/>
    </location>
</feature>
<evidence type="ECO:0000256" key="1">
    <source>
        <dbReference type="ARBA" id="ARBA00001936"/>
    </source>
</evidence>
<keyword evidence="7" id="KW-0808">Transferase</keyword>
<dbReference type="Gene3D" id="1.10.1410.10">
    <property type="match status" value="1"/>
</dbReference>
<feature type="region of interest" description="Disordered" evidence="10">
    <location>
        <begin position="745"/>
        <end position="785"/>
    </location>
</feature>
<dbReference type="eggNOG" id="KOG2277">
    <property type="taxonomic scope" value="Eukaryota"/>
</dbReference>
<organism evidence="13 14">
    <name type="scientific">Heterobasidion irregulare (strain TC 32-1)</name>
    <dbReference type="NCBI Taxonomy" id="747525"/>
    <lineage>
        <taxon>Eukaryota</taxon>
        <taxon>Fungi</taxon>
        <taxon>Dikarya</taxon>
        <taxon>Basidiomycota</taxon>
        <taxon>Agaricomycotina</taxon>
        <taxon>Agaricomycetes</taxon>
        <taxon>Russulales</taxon>
        <taxon>Bondarzewiaceae</taxon>
        <taxon>Heterobasidion</taxon>
        <taxon>Heterobasidion annosum species complex</taxon>
    </lineage>
</organism>
<dbReference type="Proteomes" id="UP000030671">
    <property type="component" value="Unassembled WGS sequence"/>
</dbReference>
<feature type="compositionally biased region" description="Polar residues" evidence="10">
    <location>
        <begin position="435"/>
        <end position="448"/>
    </location>
</feature>
<evidence type="ECO:0000259" key="12">
    <source>
        <dbReference type="Pfam" id="PF22600"/>
    </source>
</evidence>
<evidence type="ECO:0000256" key="10">
    <source>
        <dbReference type="SAM" id="MobiDB-lite"/>
    </source>
</evidence>
<name>W4K3I5_HETIT</name>
<dbReference type="InterPro" id="IPR002058">
    <property type="entry name" value="PAP_assoc"/>
</dbReference>
<feature type="compositionally biased region" description="Low complexity" evidence="10">
    <location>
        <begin position="839"/>
        <end position="872"/>
    </location>
</feature>
<feature type="region of interest" description="Disordered" evidence="10">
    <location>
        <begin position="395"/>
        <end position="481"/>
    </location>
</feature>
<feature type="domain" description="PAP-associated" evidence="11">
    <location>
        <begin position="274"/>
        <end position="338"/>
    </location>
</feature>
<dbReference type="GO" id="GO:0005737">
    <property type="term" value="C:cytoplasm"/>
    <property type="evidence" value="ECO:0007669"/>
    <property type="project" value="UniProtKB-SubCell"/>
</dbReference>
<dbReference type="EC" id="2.7.7.19" evidence="5"/>
<keyword evidence="8" id="KW-0479">Metal-binding</keyword>
<dbReference type="RefSeq" id="XP_009548436.1">
    <property type="nucleotide sequence ID" value="XM_009550141.1"/>
</dbReference>
<accession>W4K3I5</accession>
<proteinExistence type="inferred from homology"/>
<evidence type="ECO:0000256" key="4">
    <source>
        <dbReference type="ARBA" id="ARBA00008593"/>
    </source>
</evidence>
<protein>
    <recommendedName>
        <fullName evidence="5">polynucleotide adenylyltransferase</fullName>
        <ecNumber evidence="5">2.7.7.19</ecNumber>
    </recommendedName>
</protein>
<feature type="compositionally biased region" description="Basic and acidic residues" evidence="10">
    <location>
        <begin position="524"/>
        <end position="539"/>
    </location>
</feature>
<keyword evidence="14" id="KW-1185">Reference proteome</keyword>
<dbReference type="InterPro" id="IPR043519">
    <property type="entry name" value="NT_sf"/>
</dbReference>
<dbReference type="InterPro" id="IPR054708">
    <property type="entry name" value="MTPAP-like_central"/>
</dbReference>
<dbReference type="PANTHER" id="PTHR12271:SF40">
    <property type="entry name" value="POLY(A) RNA POLYMERASE GLD2"/>
    <property type="match status" value="1"/>
</dbReference>
<feature type="domain" description="Poly(A) RNA polymerase mitochondrial-like central palm" evidence="12">
    <location>
        <begin position="39"/>
        <end position="177"/>
    </location>
</feature>
<comment type="cofactor">
    <cofactor evidence="1">
        <name>Mn(2+)</name>
        <dbReference type="ChEBI" id="CHEBI:29035"/>
    </cofactor>
</comment>
<feature type="region of interest" description="Disordered" evidence="10">
    <location>
        <begin position="804"/>
        <end position="936"/>
    </location>
</feature>
<evidence type="ECO:0000259" key="11">
    <source>
        <dbReference type="Pfam" id="PF03828"/>
    </source>
</evidence>
<evidence type="ECO:0000256" key="2">
    <source>
        <dbReference type="ARBA" id="ARBA00001946"/>
    </source>
</evidence>
<dbReference type="SUPFAM" id="SSF81301">
    <property type="entry name" value="Nucleotidyltransferase"/>
    <property type="match status" value="1"/>
</dbReference>
<dbReference type="GO" id="GO:0031123">
    <property type="term" value="P:RNA 3'-end processing"/>
    <property type="evidence" value="ECO:0007669"/>
    <property type="project" value="TreeGrafter"/>
</dbReference>
<feature type="region of interest" description="Disordered" evidence="10">
    <location>
        <begin position="495"/>
        <end position="674"/>
    </location>
</feature>
<dbReference type="GO" id="GO:1990817">
    <property type="term" value="F:poly(A) RNA polymerase activity"/>
    <property type="evidence" value="ECO:0007669"/>
    <property type="project" value="UniProtKB-EC"/>
</dbReference>
<evidence type="ECO:0000313" key="13">
    <source>
        <dbReference type="EMBL" id="ETW79900.1"/>
    </source>
</evidence>
<dbReference type="GO" id="GO:0046872">
    <property type="term" value="F:metal ion binding"/>
    <property type="evidence" value="ECO:0007669"/>
    <property type="project" value="UniProtKB-KW"/>
</dbReference>
<dbReference type="HOGENOM" id="CLU_008373_0_0_1"/>
<reference evidence="13 14" key="1">
    <citation type="journal article" date="2012" name="New Phytol.">
        <title>Insight into trade-off between wood decay and parasitism from the genome of a fungal forest pathogen.</title>
        <authorList>
            <person name="Olson A."/>
            <person name="Aerts A."/>
            <person name="Asiegbu F."/>
            <person name="Belbahri L."/>
            <person name="Bouzid O."/>
            <person name="Broberg A."/>
            <person name="Canback B."/>
            <person name="Coutinho P.M."/>
            <person name="Cullen D."/>
            <person name="Dalman K."/>
            <person name="Deflorio G."/>
            <person name="van Diepen L.T."/>
            <person name="Dunand C."/>
            <person name="Duplessis S."/>
            <person name="Durling M."/>
            <person name="Gonthier P."/>
            <person name="Grimwood J."/>
            <person name="Fossdal C.G."/>
            <person name="Hansson D."/>
            <person name="Henrissat B."/>
            <person name="Hietala A."/>
            <person name="Himmelstrand K."/>
            <person name="Hoffmeister D."/>
            <person name="Hogberg N."/>
            <person name="James T.Y."/>
            <person name="Karlsson M."/>
            <person name="Kohler A."/>
            <person name="Kues U."/>
            <person name="Lee Y.H."/>
            <person name="Lin Y.C."/>
            <person name="Lind M."/>
            <person name="Lindquist E."/>
            <person name="Lombard V."/>
            <person name="Lucas S."/>
            <person name="Lunden K."/>
            <person name="Morin E."/>
            <person name="Murat C."/>
            <person name="Park J."/>
            <person name="Raffaello T."/>
            <person name="Rouze P."/>
            <person name="Salamov A."/>
            <person name="Schmutz J."/>
            <person name="Solheim H."/>
            <person name="Stahlberg J."/>
            <person name="Velez H."/>
            <person name="de Vries R.P."/>
            <person name="Wiebenga A."/>
            <person name="Woodward S."/>
            <person name="Yakovlev I."/>
            <person name="Garbelotto M."/>
            <person name="Martin F."/>
            <person name="Grigoriev I.V."/>
            <person name="Stenlid J."/>
        </authorList>
    </citation>
    <scope>NUCLEOTIDE SEQUENCE [LARGE SCALE GENOMIC DNA]</scope>
    <source>
        <strain evidence="13 14">TC 32-1</strain>
    </source>
</reference>
<dbReference type="OrthoDB" id="407432at2759"/>